<proteinExistence type="inferred from homology"/>
<keyword evidence="5" id="KW-0862">Zinc</keyword>
<evidence type="ECO:0000256" key="2">
    <source>
        <dbReference type="ARBA" id="ARBA00006576"/>
    </source>
</evidence>
<dbReference type="InterPro" id="IPR016192">
    <property type="entry name" value="APOBEC/CMP_deaminase_Zn-bd"/>
</dbReference>
<comment type="similarity">
    <text evidence="2">Belongs to the cytidine and deoxycytidylate deaminase family.</text>
</comment>
<reference evidence="8" key="1">
    <citation type="submission" date="2025-08" db="UniProtKB">
        <authorList>
            <consortium name="RefSeq"/>
        </authorList>
    </citation>
    <scope>IDENTIFICATION</scope>
</reference>
<gene>
    <name evidence="8" type="primary">LOC101565245</name>
</gene>
<dbReference type="GO" id="GO:0016554">
    <property type="term" value="P:cytidine to uridine editing"/>
    <property type="evidence" value="ECO:0007669"/>
    <property type="project" value="TreeGrafter"/>
</dbReference>
<dbReference type="InterPro" id="IPR016193">
    <property type="entry name" value="Cytidine_deaminase-like"/>
</dbReference>
<evidence type="ECO:0000256" key="5">
    <source>
        <dbReference type="ARBA" id="ARBA00022833"/>
    </source>
</evidence>
<keyword evidence="7" id="KW-1185">Reference proteome</keyword>
<dbReference type="GO" id="GO:0005634">
    <property type="term" value="C:nucleus"/>
    <property type="evidence" value="ECO:0007669"/>
    <property type="project" value="TreeGrafter"/>
</dbReference>
<sequence length="205" mass="24887">MERSSGRDWLDECCPRGCKYTSNYRGPMKGLFQKAFYFHFENLHYADHRRKTFLCFEVTRLQDNKFRKGMFINQVGPYRLHAELRFLSWFHDSWLCPYASYEVTWYMSWSPCEECMEELAAFLANHRNVTLTIYVARLYYYQEPTCGEGLQALLNEGASVNIMFFRDFLDCWRRFVYNGNEYFEPWPHLHQNSLKYFHILEELLE</sequence>
<accession>A0A6P6ERM8</accession>
<evidence type="ECO:0000313" key="7">
    <source>
        <dbReference type="Proteomes" id="UP000515203"/>
    </source>
</evidence>
<comment type="cofactor">
    <cofactor evidence="1">
        <name>Zn(2+)</name>
        <dbReference type="ChEBI" id="CHEBI:29105"/>
    </cofactor>
</comment>
<dbReference type="PROSITE" id="PS00903">
    <property type="entry name" value="CYT_DCMP_DEAMINASES_1"/>
    <property type="match status" value="1"/>
</dbReference>
<dbReference type="RefSeq" id="XP_023574762.1">
    <property type="nucleotide sequence ID" value="XM_023718994.1"/>
</dbReference>
<dbReference type="OrthoDB" id="5956704at2759"/>
<dbReference type="GO" id="GO:0070383">
    <property type="term" value="P:DNA cytosine deamination"/>
    <property type="evidence" value="ECO:0007669"/>
    <property type="project" value="TreeGrafter"/>
</dbReference>
<dbReference type="PROSITE" id="PS51747">
    <property type="entry name" value="CYT_DCMP_DEAMINASES_2"/>
    <property type="match status" value="1"/>
</dbReference>
<evidence type="ECO:0000313" key="8">
    <source>
        <dbReference type="RefSeq" id="XP_023574762.1"/>
    </source>
</evidence>
<dbReference type="PANTHER" id="PTHR13857:SF45">
    <property type="entry name" value="DNA DC-DU-EDITING ENZYME APOBEC-3F"/>
    <property type="match status" value="1"/>
</dbReference>
<evidence type="ECO:0000256" key="1">
    <source>
        <dbReference type="ARBA" id="ARBA00001947"/>
    </source>
</evidence>
<dbReference type="Pfam" id="PF08210">
    <property type="entry name" value="APOBEC_N"/>
    <property type="match status" value="1"/>
</dbReference>
<evidence type="ECO:0000256" key="3">
    <source>
        <dbReference type="ARBA" id="ARBA00022723"/>
    </source>
</evidence>
<dbReference type="GO" id="GO:0004126">
    <property type="term" value="F:cytidine deaminase activity"/>
    <property type="evidence" value="ECO:0007669"/>
    <property type="project" value="TreeGrafter"/>
</dbReference>
<dbReference type="GO" id="GO:0008270">
    <property type="term" value="F:zinc ion binding"/>
    <property type="evidence" value="ECO:0007669"/>
    <property type="project" value="InterPro"/>
</dbReference>
<dbReference type="GO" id="GO:0000932">
    <property type="term" value="C:P-body"/>
    <property type="evidence" value="ECO:0007669"/>
    <property type="project" value="TreeGrafter"/>
</dbReference>
<dbReference type="CDD" id="cd01283">
    <property type="entry name" value="cytidine_deaminase"/>
    <property type="match status" value="1"/>
</dbReference>
<dbReference type="Proteomes" id="UP000515203">
    <property type="component" value="Unplaced"/>
</dbReference>
<organism evidence="7 8">
    <name type="scientific">Octodon degus</name>
    <name type="common">Degu</name>
    <name type="synonym">Sciurus degus</name>
    <dbReference type="NCBI Taxonomy" id="10160"/>
    <lineage>
        <taxon>Eukaryota</taxon>
        <taxon>Metazoa</taxon>
        <taxon>Chordata</taxon>
        <taxon>Craniata</taxon>
        <taxon>Vertebrata</taxon>
        <taxon>Euteleostomi</taxon>
        <taxon>Mammalia</taxon>
        <taxon>Eutheria</taxon>
        <taxon>Euarchontoglires</taxon>
        <taxon>Glires</taxon>
        <taxon>Rodentia</taxon>
        <taxon>Hystricomorpha</taxon>
        <taxon>Octodontidae</taxon>
        <taxon>Octodon</taxon>
    </lineage>
</organism>
<dbReference type="PANTHER" id="PTHR13857">
    <property type="entry name" value="MRNA EDITING ENZYME"/>
    <property type="match status" value="1"/>
</dbReference>
<evidence type="ECO:0000256" key="4">
    <source>
        <dbReference type="ARBA" id="ARBA00022801"/>
    </source>
</evidence>
<dbReference type="Gene3D" id="3.40.140.10">
    <property type="entry name" value="Cytidine Deaminase, domain 2"/>
    <property type="match status" value="1"/>
</dbReference>
<dbReference type="GO" id="GO:0045869">
    <property type="term" value="P:negative regulation of single stranded viral RNA replication via double stranded DNA intermediate"/>
    <property type="evidence" value="ECO:0007669"/>
    <property type="project" value="TreeGrafter"/>
</dbReference>
<dbReference type="AlphaFoldDB" id="A0A6P6ERM8"/>
<keyword evidence="3" id="KW-0479">Metal-binding</keyword>
<protein>
    <submittedName>
        <fullName evidence="8">DNA dC-&gt;dU-editing enzyme APOBEC-3C</fullName>
    </submittedName>
</protein>
<name>A0A6P6ERM8_OCTDE</name>
<dbReference type="InParanoid" id="A0A6P6ERM8"/>
<dbReference type="InterPro" id="IPR002125">
    <property type="entry name" value="CMP_dCMP_dom"/>
</dbReference>
<keyword evidence="4" id="KW-0378">Hydrolase</keyword>
<dbReference type="InterPro" id="IPR013158">
    <property type="entry name" value="AID"/>
</dbReference>
<dbReference type="GO" id="GO:0051607">
    <property type="term" value="P:defense response to virus"/>
    <property type="evidence" value="ECO:0007669"/>
    <property type="project" value="TreeGrafter"/>
</dbReference>
<evidence type="ECO:0000259" key="6">
    <source>
        <dbReference type="PROSITE" id="PS51747"/>
    </source>
</evidence>
<feature type="domain" description="CMP/dCMP-type deaminase" evidence="6">
    <location>
        <begin position="33"/>
        <end position="161"/>
    </location>
</feature>
<dbReference type="InterPro" id="IPR050610">
    <property type="entry name" value="APOBEC_Cyt_Deaminase"/>
</dbReference>
<dbReference type="SUPFAM" id="SSF53927">
    <property type="entry name" value="Cytidine deaminase-like"/>
    <property type="match status" value="1"/>
</dbReference>
<dbReference type="GO" id="GO:0003723">
    <property type="term" value="F:RNA binding"/>
    <property type="evidence" value="ECO:0007669"/>
    <property type="project" value="TreeGrafter"/>
</dbReference>
<dbReference type="GeneID" id="101565245"/>